<dbReference type="OrthoDB" id="2151618at2759"/>
<reference evidence="7" key="1">
    <citation type="submission" date="2021-01" db="EMBL/GenBank/DDBJ databases">
        <authorList>
            <person name="Li R."/>
            <person name="Bekaert M."/>
        </authorList>
    </citation>
    <scope>NUCLEOTIDE SEQUENCE</scope>
    <source>
        <strain evidence="7">Farmed</strain>
    </source>
</reference>
<dbReference type="InterPro" id="IPR001152">
    <property type="entry name" value="Beta-thymosin"/>
</dbReference>
<evidence type="ECO:0000313" key="7">
    <source>
        <dbReference type="EMBL" id="CAE1238826.1"/>
    </source>
</evidence>
<feature type="transmembrane region" description="Helical" evidence="6">
    <location>
        <begin position="41"/>
        <end position="61"/>
    </location>
</feature>
<dbReference type="Proteomes" id="UP000597762">
    <property type="component" value="Unassembled WGS sequence"/>
</dbReference>
<keyword evidence="4" id="KW-0206">Cytoskeleton</keyword>
<keyword evidence="6" id="KW-0472">Membrane</keyword>
<evidence type="ECO:0000256" key="6">
    <source>
        <dbReference type="SAM" id="Phobius"/>
    </source>
</evidence>
<proteinExistence type="inferred from homology"/>
<evidence type="ECO:0000256" key="5">
    <source>
        <dbReference type="SAM" id="MobiDB-lite"/>
    </source>
</evidence>
<comment type="similarity">
    <text evidence="2">Belongs to the thymosin beta family.</text>
</comment>
<name>A0A812BQ58_ACAPH</name>
<dbReference type="GO" id="GO:0005829">
    <property type="term" value="C:cytosol"/>
    <property type="evidence" value="ECO:0007669"/>
    <property type="project" value="TreeGrafter"/>
</dbReference>
<gene>
    <name evidence="7" type="ORF">SPHA_21522</name>
</gene>
<dbReference type="InterPro" id="IPR038386">
    <property type="entry name" value="Beta-thymosin_sf"/>
</dbReference>
<dbReference type="PANTHER" id="PTHR20940">
    <property type="entry name" value="TETRA THYMOSIN"/>
    <property type="match status" value="1"/>
</dbReference>
<keyword evidence="8" id="KW-1185">Reference proteome</keyword>
<feature type="region of interest" description="Disordered" evidence="5">
    <location>
        <begin position="155"/>
        <end position="180"/>
    </location>
</feature>
<dbReference type="GO" id="GO:0007015">
    <property type="term" value="P:actin filament organization"/>
    <property type="evidence" value="ECO:0007669"/>
    <property type="project" value="InterPro"/>
</dbReference>
<dbReference type="EMBL" id="CAHIKZ030000790">
    <property type="protein sequence ID" value="CAE1238826.1"/>
    <property type="molecule type" value="Genomic_DNA"/>
</dbReference>
<dbReference type="AlphaFoldDB" id="A0A812BQ58"/>
<dbReference type="GO" id="GO:0003785">
    <property type="term" value="F:actin monomer binding"/>
    <property type="evidence" value="ECO:0007669"/>
    <property type="project" value="InterPro"/>
</dbReference>
<dbReference type="Pfam" id="PF01290">
    <property type="entry name" value="Thymosin"/>
    <property type="match status" value="2"/>
</dbReference>
<sequence length="180" mass="20720">MSGQNMSVPSQRSVVGLFSWLNYCNHFYSLLFVFVRVKSWLITRLSSLTSTMLTLTLSNMWSQRRKTTYPQAKKLHKRKPSRNCVIPLVTLTNKQTIAKEKTEKELINSITDFKKDDLKHADTQEKTFLPTKDAIVKEKTEQELINSIGDFKKDGLKHTETVEKNPLPTKDDIEKEKSGA</sequence>
<comment type="subcellular location">
    <subcellularLocation>
        <location evidence="1">Cytoplasm</location>
        <location evidence="1">Cytoskeleton</location>
    </subcellularLocation>
</comment>
<organism evidence="7 8">
    <name type="scientific">Acanthosepion pharaonis</name>
    <name type="common">Pharaoh cuttlefish</name>
    <name type="synonym">Sepia pharaonis</name>
    <dbReference type="NCBI Taxonomy" id="158019"/>
    <lineage>
        <taxon>Eukaryota</taxon>
        <taxon>Metazoa</taxon>
        <taxon>Spiralia</taxon>
        <taxon>Lophotrochozoa</taxon>
        <taxon>Mollusca</taxon>
        <taxon>Cephalopoda</taxon>
        <taxon>Coleoidea</taxon>
        <taxon>Decapodiformes</taxon>
        <taxon>Sepiida</taxon>
        <taxon>Sepiina</taxon>
        <taxon>Sepiidae</taxon>
        <taxon>Acanthosepion</taxon>
    </lineage>
</organism>
<keyword evidence="6" id="KW-0812">Transmembrane</keyword>
<evidence type="ECO:0000256" key="4">
    <source>
        <dbReference type="ARBA" id="ARBA00023212"/>
    </source>
</evidence>
<comment type="caution">
    <text evidence="7">The sequence shown here is derived from an EMBL/GenBank/DDBJ whole genome shotgun (WGS) entry which is preliminary data.</text>
</comment>
<keyword evidence="6" id="KW-1133">Transmembrane helix</keyword>
<accession>A0A812BQ58</accession>
<keyword evidence="3" id="KW-0963">Cytoplasm</keyword>
<protein>
    <recommendedName>
        <fullName evidence="9">Thymosin beta</fullName>
    </recommendedName>
</protein>
<dbReference type="FunFam" id="1.20.5.520:FF:000001">
    <property type="entry name" value="Thymosin beta"/>
    <property type="match status" value="1"/>
</dbReference>
<evidence type="ECO:0000256" key="1">
    <source>
        <dbReference type="ARBA" id="ARBA00004245"/>
    </source>
</evidence>
<dbReference type="PANTHER" id="PTHR20940:SF1">
    <property type="entry name" value="CIBOULOT, ISOFORM A"/>
    <property type="match status" value="1"/>
</dbReference>
<dbReference type="GO" id="GO:0005856">
    <property type="term" value="C:cytoskeleton"/>
    <property type="evidence" value="ECO:0007669"/>
    <property type="project" value="UniProtKB-SubCell"/>
</dbReference>
<dbReference type="Gene3D" id="1.20.5.520">
    <property type="entry name" value="Single helix bin"/>
    <property type="match status" value="2"/>
</dbReference>
<dbReference type="SMART" id="SM00152">
    <property type="entry name" value="THY"/>
    <property type="match status" value="2"/>
</dbReference>
<evidence type="ECO:0000256" key="2">
    <source>
        <dbReference type="ARBA" id="ARBA00009511"/>
    </source>
</evidence>
<evidence type="ECO:0008006" key="9">
    <source>
        <dbReference type="Google" id="ProtNLM"/>
    </source>
</evidence>
<evidence type="ECO:0000313" key="8">
    <source>
        <dbReference type="Proteomes" id="UP000597762"/>
    </source>
</evidence>
<feature type="transmembrane region" description="Helical" evidence="6">
    <location>
        <begin position="12"/>
        <end position="35"/>
    </location>
</feature>
<evidence type="ECO:0000256" key="3">
    <source>
        <dbReference type="ARBA" id="ARBA00022490"/>
    </source>
</evidence>